<evidence type="ECO:0000256" key="2">
    <source>
        <dbReference type="SAM" id="MobiDB-lite"/>
    </source>
</evidence>
<comment type="caution">
    <text evidence="3">The sequence shown here is derived from an EMBL/GenBank/DDBJ whole genome shotgun (WGS) entry which is preliminary data.</text>
</comment>
<sequence>MCKFQALEAQLAFLQAEVAKQAKELALAHEEWSEFASQPHKPAASSFASCRQALRSGAASEDVGKPPANMAAPGAEGPVHDAAGVEEGDS</sequence>
<dbReference type="AlphaFoldDB" id="A0AAE0GUL5"/>
<evidence type="ECO:0000256" key="1">
    <source>
        <dbReference type="SAM" id="Coils"/>
    </source>
</evidence>
<feature type="coiled-coil region" evidence="1">
    <location>
        <begin position="4"/>
        <end position="31"/>
    </location>
</feature>
<reference evidence="3 4" key="1">
    <citation type="journal article" date="2015" name="Genome Biol. Evol.">
        <title>Comparative Genomics of a Bacterivorous Green Alga Reveals Evolutionary Causalities and Consequences of Phago-Mixotrophic Mode of Nutrition.</title>
        <authorList>
            <person name="Burns J.A."/>
            <person name="Paasch A."/>
            <person name="Narechania A."/>
            <person name="Kim E."/>
        </authorList>
    </citation>
    <scope>NUCLEOTIDE SEQUENCE [LARGE SCALE GENOMIC DNA]</scope>
    <source>
        <strain evidence="3 4">PLY_AMNH</strain>
    </source>
</reference>
<gene>
    <name evidence="3" type="ORF">CYMTET_7722</name>
</gene>
<dbReference type="EMBL" id="LGRX02002216">
    <property type="protein sequence ID" value="KAK3284639.1"/>
    <property type="molecule type" value="Genomic_DNA"/>
</dbReference>
<evidence type="ECO:0000313" key="3">
    <source>
        <dbReference type="EMBL" id="KAK3284639.1"/>
    </source>
</evidence>
<name>A0AAE0GUL5_9CHLO</name>
<proteinExistence type="predicted"/>
<feature type="region of interest" description="Disordered" evidence="2">
    <location>
        <begin position="56"/>
        <end position="90"/>
    </location>
</feature>
<dbReference type="Proteomes" id="UP001190700">
    <property type="component" value="Unassembled WGS sequence"/>
</dbReference>
<keyword evidence="1" id="KW-0175">Coiled coil</keyword>
<evidence type="ECO:0000313" key="4">
    <source>
        <dbReference type="Proteomes" id="UP001190700"/>
    </source>
</evidence>
<keyword evidence="4" id="KW-1185">Reference proteome</keyword>
<organism evidence="3 4">
    <name type="scientific">Cymbomonas tetramitiformis</name>
    <dbReference type="NCBI Taxonomy" id="36881"/>
    <lineage>
        <taxon>Eukaryota</taxon>
        <taxon>Viridiplantae</taxon>
        <taxon>Chlorophyta</taxon>
        <taxon>Pyramimonadophyceae</taxon>
        <taxon>Pyramimonadales</taxon>
        <taxon>Pyramimonadaceae</taxon>
        <taxon>Cymbomonas</taxon>
    </lineage>
</organism>
<protein>
    <submittedName>
        <fullName evidence="3">Uncharacterized protein</fullName>
    </submittedName>
</protein>
<accession>A0AAE0GUL5</accession>